<protein>
    <recommendedName>
        <fullName evidence="4">Transcriptional regulator</fullName>
    </recommendedName>
</protein>
<dbReference type="AlphaFoldDB" id="A0A317T7G8"/>
<gene>
    <name evidence="2" type="ORF">CR164_02570</name>
</gene>
<dbReference type="EMBL" id="PDNZ01000002">
    <property type="protein sequence ID" value="PWW82653.1"/>
    <property type="molecule type" value="Genomic_DNA"/>
</dbReference>
<organism evidence="2 3">
    <name type="scientific">Prosthecochloris marina</name>
    <dbReference type="NCBI Taxonomy" id="2017681"/>
    <lineage>
        <taxon>Bacteria</taxon>
        <taxon>Pseudomonadati</taxon>
        <taxon>Chlorobiota</taxon>
        <taxon>Chlorobiia</taxon>
        <taxon>Chlorobiales</taxon>
        <taxon>Chlorobiaceae</taxon>
        <taxon>Prosthecochloris</taxon>
    </lineage>
</organism>
<accession>A0A317T7G8</accession>
<dbReference type="RefSeq" id="WP_110022369.1">
    <property type="nucleotide sequence ID" value="NZ_PDNZ01000002.1"/>
</dbReference>
<name>A0A317T7G8_9CHLB</name>
<feature type="coiled-coil region" evidence="1">
    <location>
        <begin position="204"/>
        <end position="264"/>
    </location>
</feature>
<dbReference type="GO" id="GO:0003677">
    <property type="term" value="F:DNA binding"/>
    <property type="evidence" value="ECO:0007669"/>
    <property type="project" value="InterPro"/>
</dbReference>
<dbReference type="InterPro" id="IPR036388">
    <property type="entry name" value="WH-like_DNA-bd_sf"/>
</dbReference>
<dbReference type="SUPFAM" id="SSF46894">
    <property type="entry name" value="C-terminal effector domain of the bipartite response regulators"/>
    <property type="match status" value="1"/>
</dbReference>
<reference evidence="3" key="1">
    <citation type="submission" date="2017-10" db="EMBL/GenBank/DDBJ databases">
        <authorList>
            <person name="Gaisin V.A."/>
            <person name="Rysina M.S."/>
            <person name="Grouzdev D.S."/>
        </authorList>
    </citation>
    <scope>NUCLEOTIDE SEQUENCE [LARGE SCALE GENOMIC DNA]</scope>
    <source>
        <strain evidence="3">V1</strain>
    </source>
</reference>
<dbReference type="Proteomes" id="UP000246278">
    <property type="component" value="Unassembled WGS sequence"/>
</dbReference>
<keyword evidence="1" id="KW-0175">Coiled coil</keyword>
<sequence>MEHCKVSGEEIISNHRWIFRNPKKQYATCIKRIGRNILYAWVDSTKPVVLETFESDLVKKVLEDSKLENKPAYLIWNLEHVKEITYAYKQGIVDFLYNPSPPLTCVVFYNTAQEFENTAQIIQAIHPSGLKVLFAENYNQAMNIILDVIAGKDPSPNSNESDEYEELKKTYLATTARIGWLNILNTSIPLPPLQHSLYPFFSALSFLQKDLAEQTKRYKQKKLQIESEHSNKVKKSNVLISSIENKKERLLQEFANEKSTLEETLSLRRNQCQAIEATLKSRKPELWKIMQDVGSLPVDKRSKKQILDVCTQLIESEKYQKKTDLPLTSADTEFLSLIHKKHRNLDNRELKVCLLIKLNYNTTEIANHYAITKRGMESLRYRIHKKIGLRKNLSLKNYLTALAEKLGN</sequence>
<evidence type="ECO:0000313" key="2">
    <source>
        <dbReference type="EMBL" id="PWW82653.1"/>
    </source>
</evidence>
<dbReference type="GO" id="GO:0006355">
    <property type="term" value="P:regulation of DNA-templated transcription"/>
    <property type="evidence" value="ECO:0007669"/>
    <property type="project" value="InterPro"/>
</dbReference>
<comment type="caution">
    <text evidence="2">The sequence shown here is derived from an EMBL/GenBank/DDBJ whole genome shotgun (WGS) entry which is preliminary data.</text>
</comment>
<dbReference type="OrthoDB" id="1090267at2"/>
<evidence type="ECO:0000256" key="1">
    <source>
        <dbReference type="SAM" id="Coils"/>
    </source>
</evidence>
<dbReference type="InterPro" id="IPR016032">
    <property type="entry name" value="Sig_transdc_resp-reg_C-effctor"/>
</dbReference>
<proteinExistence type="predicted"/>
<dbReference type="Gene3D" id="1.10.10.10">
    <property type="entry name" value="Winged helix-like DNA-binding domain superfamily/Winged helix DNA-binding domain"/>
    <property type="match status" value="1"/>
</dbReference>
<evidence type="ECO:0008006" key="4">
    <source>
        <dbReference type="Google" id="ProtNLM"/>
    </source>
</evidence>
<keyword evidence="3" id="KW-1185">Reference proteome</keyword>
<evidence type="ECO:0000313" key="3">
    <source>
        <dbReference type="Proteomes" id="UP000246278"/>
    </source>
</evidence>